<evidence type="ECO:0000259" key="10">
    <source>
        <dbReference type="Pfam" id="PF02784"/>
    </source>
</evidence>
<protein>
    <submittedName>
        <fullName evidence="12">Ornithine decarboxylase 2-like</fullName>
    </submittedName>
</protein>
<organism evidence="11 12">
    <name type="scientific">Odobenus rosmarus divergens</name>
    <name type="common">Pacific walrus</name>
    <dbReference type="NCBI Taxonomy" id="9708"/>
    <lineage>
        <taxon>Eukaryota</taxon>
        <taxon>Metazoa</taxon>
        <taxon>Chordata</taxon>
        <taxon>Craniata</taxon>
        <taxon>Vertebrata</taxon>
        <taxon>Euteleostomi</taxon>
        <taxon>Mammalia</taxon>
        <taxon>Eutheria</taxon>
        <taxon>Laurasiatheria</taxon>
        <taxon>Carnivora</taxon>
        <taxon>Caniformia</taxon>
        <taxon>Pinnipedia</taxon>
        <taxon>Odobenidae</taxon>
        <taxon>Odobenus</taxon>
    </lineage>
</organism>
<feature type="domain" description="Orn/DAP/Arg decarboxylase 2 C-terminal" evidence="9">
    <location>
        <begin position="325"/>
        <end position="364"/>
    </location>
</feature>
<evidence type="ECO:0000256" key="2">
    <source>
        <dbReference type="ARBA" id="ARBA00008872"/>
    </source>
</evidence>
<dbReference type="GO" id="GO:0016829">
    <property type="term" value="F:lyase activity"/>
    <property type="evidence" value="ECO:0007669"/>
    <property type="project" value="UniProtKB-KW"/>
</dbReference>
<proteinExistence type="inferred from homology"/>
<feature type="domain" description="Orn/DAP/Arg decarboxylase 2 N-terminal" evidence="10">
    <location>
        <begin position="46"/>
        <end position="287"/>
    </location>
</feature>
<dbReference type="Gene3D" id="3.20.20.10">
    <property type="entry name" value="Alanine racemase"/>
    <property type="match status" value="1"/>
</dbReference>
<keyword evidence="4" id="KW-0456">Lyase</keyword>
<dbReference type="InterPro" id="IPR022644">
    <property type="entry name" value="De-COase2_N"/>
</dbReference>
<dbReference type="GO" id="GO:0005737">
    <property type="term" value="C:cytoplasm"/>
    <property type="evidence" value="ECO:0007669"/>
    <property type="project" value="TreeGrafter"/>
</dbReference>
<evidence type="ECO:0000256" key="6">
    <source>
        <dbReference type="PIRSR" id="PIRSR600183-50"/>
    </source>
</evidence>
<dbReference type="Gene3D" id="2.40.37.10">
    <property type="entry name" value="Lyase, Ornithine Decarboxylase, Chain A, domain 1"/>
    <property type="match status" value="1"/>
</dbReference>
<dbReference type="CDD" id="cd00622">
    <property type="entry name" value="PLPDE_III_ODC"/>
    <property type="match status" value="1"/>
</dbReference>
<dbReference type="FunFam" id="3.20.20.10:FF:000005">
    <property type="entry name" value="Ornithine decarboxylase"/>
    <property type="match status" value="1"/>
</dbReference>
<reference evidence="12" key="1">
    <citation type="submission" date="2025-08" db="UniProtKB">
        <authorList>
            <consortium name="RefSeq"/>
        </authorList>
    </citation>
    <scope>IDENTIFICATION</scope>
</reference>
<dbReference type="InterPro" id="IPR022643">
    <property type="entry name" value="De-COase2_C"/>
</dbReference>
<dbReference type="PRINTS" id="PR01179">
    <property type="entry name" value="ODADCRBXLASE"/>
</dbReference>
<evidence type="ECO:0000256" key="8">
    <source>
        <dbReference type="SAM" id="MobiDB-lite"/>
    </source>
</evidence>
<evidence type="ECO:0000259" key="9">
    <source>
        <dbReference type="Pfam" id="PF00278"/>
    </source>
</evidence>
<dbReference type="PANTHER" id="PTHR11482:SF57">
    <property type="entry name" value="GENE MODEL 853, (NCBI)"/>
    <property type="match status" value="1"/>
</dbReference>
<comment type="function">
    <text evidence="5">Catalyzes the first and rate-limiting step of polyamine biosynthesis that converts ornithine into putrescine, which is the precursor for the polyamines, spermidine and spermine. Polyamines are essential for cell proliferation and are implicated in cellular processes, ranging from DNA replication to apoptosis.</text>
</comment>
<accession>A0A9B0GWT2</accession>
<dbReference type="InterPro" id="IPR029066">
    <property type="entry name" value="PLP-binding_barrel"/>
</dbReference>
<dbReference type="Proteomes" id="UP000245340">
    <property type="component" value="Unplaced"/>
</dbReference>
<feature type="modified residue" description="N6-(pyridoxal phosphate)lysine" evidence="6">
    <location>
        <position position="67"/>
    </location>
</feature>
<dbReference type="SUPFAM" id="SSF50621">
    <property type="entry name" value="Alanine racemase C-terminal domain-like"/>
    <property type="match status" value="1"/>
</dbReference>
<evidence type="ECO:0000256" key="3">
    <source>
        <dbReference type="ARBA" id="ARBA00022898"/>
    </source>
</evidence>
<dbReference type="Pfam" id="PF02784">
    <property type="entry name" value="Orn_Arg_deC_N"/>
    <property type="match status" value="1"/>
</dbReference>
<evidence type="ECO:0000256" key="7">
    <source>
        <dbReference type="RuleBase" id="RU003737"/>
    </source>
</evidence>
<gene>
    <name evidence="12" type="primary">LOC101367179</name>
</gene>
<dbReference type="AlphaFoldDB" id="A0A9B0GWT2"/>
<comment type="cofactor">
    <cofactor evidence="1 6">
        <name>pyridoxal 5'-phosphate</name>
        <dbReference type="ChEBI" id="CHEBI:597326"/>
    </cofactor>
</comment>
<dbReference type="InterPro" id="IPR000183">
    <property type="entry name" value="Orn/DAP/Arg_de-COase"/>
</dbReference>
<keyword evidence="11" id="KW-1185">Reference proteome</keyword>
<dbReference type="RefSeq" id="XP_004406506.1">
    <property type="nucleotide sequence ID" value="XM_004406449.1"/>
</dbReference>
<dbReference type="Pfam" id="PF00278">
    <property type="entry name" value="Orn_DAP_Arg_deC"/>
    <property type="match status" value="1"/>
</dbReference>
<feature type="active site" description="Proton donor" evidence="6">
    <location>
        <position position="336"/>
    </location>
</feature>
<dbReference type="GO" id="GO:0033387">
    <property type="term" value="P:putrescine biosynthetic process from arginine, via ornithine"/>
    <property type="evidence" value="ECO:0007669"/>
    <property type="project" value="TreeGrafter"/>
</dbReference>
<dbReference type="InterPro" id="IPR002433">
    <property type="entry name" value="Orn_de-COase"/>
</dbReference>
<name>A0A9B0GWT2_ODORO</name>
<feature type="region of interest" description="Disordered" evidence="8">
    <location>
        <begin position="1"/>
        <end position="22"/>
    </location>
</feature>
<dbReference type="SUPFAM" id="SSF51419">
    <property type="entry name" value="PLP-binding barrel"/>
    <property type="match status" value="1"/>
</dbReference>
<dbReference type="InterPro" id="IPR009006">
    <property type="entry name" value="Ala_racemase/Decarboxylase_C"/>
</dbReference>
<dbReference type="PANTHER" id="PTHR11482">
    <property type="entry name" value="ARGININE/DIAMINOPIMELATE/ORNITHINE DECARBOXYLASE"/>
    <property type="match status" value="1"/>
</dbReference>
<evidence type="ECO:0000313" key="11">
    <source>
        <dbReference type="Proteomes" id="UP000245340"/>
    </source>
</evidence>
<evidence type="ECO:0000256" key="4">
    <source>
        <dbReference type="ARBA" id="ARBA00023239"/>
    </source>
</evidence>
<evidence type="ECO:0000313" key="12">
    <source>
        <dbReference type="RefSeq" id="XP_004406506.1"/>
    </source>
</evidence>
<keyword evidence="3 6" id="KW-0663">Pyridoxal phosphate</keyword>
<sequence length="383" mass="41615">MSHKYVAGEKPPRIYPKSRTPEIPVPCTVPEEAGRDGHQGRQLGVLASHHQAFCRTLPRVPPFYAMKCNNSTWGLRVLATLGAGFDRASQRARVGSKPLMQSSPCQVELEQVLGLGVAPSCIMYANPCKPVSHIQYTALHGLRLLTFDSEEELSKVAQHHPEARLVLWLWTQDSESTFPLSAKVGATLEVCEHLLKSARALGWAVVGASFHMGLKCQTVRAFTQALADCRCVFEMGLLDIGGGFPGEEGCEPKFEEIARVINAVLAQDFSVESGVEIIAEPGRFYAASVYMAAANLIAKKTVLESGGEAVPRMPIVVKEFGSEPSLFPRTCYGPTCDAFDKLFLGELRMPELDVGDWLVFPSMGSYTSTMSSTSSGFPPASIC</sequence>
<dbReference type="PRINTS" id="PR01182">
    <property type="entry name" value="ORNDCRBXLASE"/>
</dbReference>
<evidence type="ECO:0000256" key="1">
    <source>
        <dbReference type="ARBA" id="ARBA00001933"/>
    </source>
</evidence>
<comment type="similarity">
    <text evidence="2 7">Belongs to the Orn/Lys/Arg decarboxylase class-II family.</text>
</comment>
<feature type="compositionally biased region" description="Basic and acidic residues" evidence="8">
    <location>
        <begin position="1"/>
        <end position="12"/>
    </location>
</feature>
<evidence type="ECO:0000256" key="5">
    <source>
        <dbReference type="ARBA" id="ARBA00037173"/>
    </source>
</evidence>